<feature type="compositionally biased region" description="Basic and acidic residues" evidence="1">
    <location>
        <begin position="91"/>
        <end position="108"/>
    </location>
</feature>
<dbReference type="EMBL" id="KQ982753">
    <property type="protein sequence ID" value="KYQ51230.1"/>
    <property type="molecule type" value="Genomic_DNA"/>
</dbReference>
<proteinExistence type="predicted"/>
<dbReference type="Proteomes" id="UP000075809">
    <property type="component" value="Unassembled WGS sequence"/>
</dbReference>
<feature type="chain" id="PRO_5012610620" evidence="2">
    <location>
        <begin position="16"/>
        <end position="199"/>
    </location>
</feature>
<keyword evidence="2" id="KW-0732">Signal</keyword>
<reference evidence="3 4" key="1">
    <citation type="submission" date="2015-09" db="EMBL/GenBank/DDBJ databases">
        <title>Trachymyrmex zeteki WGS genome.</title>
        <authorList>
            <person name="Nygaard S."/>
            <person name="Hu H."/>
            <person name="Boomsma J."/>
            <person name="Zhang G."/>
        </authorList>
    </citation>
    <scope>NUCLEOTIDE SEQUENCE [LARGE SCALE GENOMIC DNA]</scope>
    <source>
        <strain evidence="3">Tzet28-1</strain>
        <tissue evidence="3">Whole body</tissue>
    </source>
</reference>
<evidence type="ECO:0000313" key="4">
    <source>
        <dbReference type="Proteomes" id="UP000075809"/>
    </source>
</evidence>
<keyword evidence="4" id="KW-1185">Reference proteome</keyword>
<gene>
    <name evidence="3" type="ORF">ALC60_09695</name>
</gene>
<evidence type="ECO:0000256" key="1">
    <source>
        <dbReference type="SAM" id="MobiDB-lite"/>
    </source>
</evidence>
<protein>
    <submittedName>
        <fullName evidence="3">Uncharacterized protein</fullName>
    </submittedName>
</protein>
<feature type="region of interest" description="Disordered" evidence="1">
    <location>
        <begin position="134"/>
        <end position="199"/>
    </location>
</feature>
<feature type="region of interest" description="Disordered" evidence="1">
    <location>
        <begin position="91"/>
        <end position="115"/>
    </location>
</feature>
<organism evidence="3 4">
    <name type="scientific">Mycetomoellerius zeteki</name>
    <dbReference type="NCBI Taxonomy" id="64791"/>
    <lineage>
        <taxon>Eukaryota</taxon>
        <taxon>Metazoa</taxon>
        <taxon>Ecdysozoa</taxon>
        <taxon>Arthropoda</taxon>
        <taxon>Hexapoda</taxon>
        <taxon>Insecta</taxon>
        <taxon>Pterygota</taxon>
        <taxon>Neoptera</taxon>
        <taxon>Endopterygota</taxon>
        <taxon>Hymenoptera</taxon>
        <taxon>Apocrita</taxon>
        <taxon>Aculeata</taxon>
        <taxon>Formicoidea</taxon>
        <taxon>Formicidae</taxon>
        <taxon>Myrmicinae</taxon>
        <taxon>Mycetomoellerius</taxon>
    </lineage>
</organism>
<evidence type="ECO:0000313" key="3">
    <source>
        <dbReference type="EMBL" id="KYQ51230.1"/>
    </source>
</evidence>
<name>A0A151WTK6_9HYME</name>
<evidence type="ECO:0000256" key="2">
    <source>
        <dbReference type="SAM" id="SignalP"/>
    </source>
</evidence>
<accession>A0A151WTK6</accession>
<feature type="signal peptide" evidence="2">
    <location>
        <begin position="1"/>
        <end position="15"/>
    </location>
</feature>
<sequence>MLFFFFLVQMHHTQPLSVSSDRSYVRYRLKVRMYLTPTTASQEFSNYVCKTKRRRRCEKEVGGKLDGGEGVRGGEVKSCLLLCGVLEERRSGARGPKKPDSGKGEGARPCRTTAPMMMTTVVVTVVVVVVEGGKGEREREKERKKEMEKTSAGEAKRESPAQRGPVRRCMADLETRSPQGETRGPKRRPRRIDRNSRES</sequence>
<dbReference type="AlphaFoldDB" id="A0A151WTK6"/>
<feature type="compositionally biased region" description="Basic and acidic residues" evidence="1">
    <location>
        <begin position="134"/>
        <end position="160"/>
    </location>
</feature>